<dbReference type="InterPro" id="IPR005225">
    <property type="entry name" value="Small_GTP-bd"/>
</dbReference>
<keyword evidence="3 4" id="KW-0342">GTP-binding</keyword>
<dbReference type="SMART" id="SM00177">
    <property type="entry name" value="ARF"/>
    <property type="match status" value="1"/>
</dbReference>
<dbReference type="NCBIfam" id="TIGR00231">
    <property type="entry name" value="small_GTP"/>
    <property type="match status" value="1"/>
</dbReference>
<dbReference type="SUPFAM" id="SSF52540">
    <property type="entry name" value="P-loop containing nucleoside triphosphate hydrolases"/>
    <property type="match status" value="1"/>
</dbReference>
<name>A0AAE0IL68_9PEZI</name>
<feature type="binding site" evidence="4">
    <location>
        <begin position="26"/>
        <end position="33"/>
    </location>
    <ligand>
        <name>GTP</name>
        <dbReference type="ChEBI" id="CHEBI:37565"/>
    </ligand>
</feature>
<dbReference type="GO" id="GO:0003924">
    <property type="term" value="F:GTPase activity"/>
    <property type="evidence" value="ECO:0007669"/>
    <property type="project" value="InterPro"/>
</dbReference>
<feature type="binding site" evidence="4">
    <location>
        <position position="72"/>
    </location>
    <ligand>
        <name>GTP</name>
        <dbReference type="ChEBI" id="CHEBI:37565"/>
    </ligand>
</feature>
<evidence type="ECO:0000256" key="5">
    <source>
        <dbReference type="PIRSR" id="PIRSR606689-2"/>
    </source>
</evidence>
<dbReference type="Pfam" id="PF00025">
    <property type="entry name" value="Arf"/>
    <property type="match status" value="1"/>
</dbReference>
<evidence type="ECO:0000313" key="9">
    <source>
        <dbReference type="Proteomes" id="UP001286456"/>
    </source>
</evidence>
<evidence type="ECO:0000256" key="1">
    <source>
        <dbReference type="ARBA" id="ARBA00010290"/>
    </source>
</evidence>
<dbReference type="EMBL" id="JAUEPO010000003">
    <property type="protein sequence ID" value="KAK3326948.1"/>
    <property type="molecule type" value="Genomic_DNA"/>
</dbReference>
<dbReference type="InterPro" id="IPR006171">
    <property type="entry name" value="TOPRIM_dom"/>
</dbReference>
<evidence type="ECO:0000256" key="2">
    <source>
        <dbReference type="ARBA" id="ARBA00022741"/>
    </source>
</evidence>
<reference evidence="8" key="2">
    <citation type="submission" date="2023-06" db="EMBL/GenBank/DDBJ databases">
        <authorList>
            <consortium name="Lawrence Berkeley National Laboratory"/>
            <person name="Haridas S."/>
            <person name="Hensen N."/>
            <person name="Bonometti L."/>
            <person name="Westerberg I."/>
            <person name="Brannstrom I.O."/>
            <person name="Guillou S."/>
            <person name="Cros-Aarteil S."/>
            <person name="Calhoun S."/>
            <person name="Kuo A."/>
            <person name="Mondo S."/>
            <person name="Pangilinan J."/>
            <person name="Riley R."/>
            <person name="Labutti K."/>
            <person name="Andreopoulos B."/>
            <person name="Lipzen A."/>
            <person name="Chen C."/>
            <person name="Yanf M."/>
            <person name="Daum C."/>
            <person name="Ng V."/>
            <person name="Clum A."/>
            <person name="Steindorff A."/>
            <person name="Ohm R."/>
            <person name="Martin F."/>
            <person name="Silar P."/>
            <person name="Natvig D."/>
            <person name="Lalanne C."/>
            <person name="Gautier V."/>
            <person name="Ament-Velasquez S.L."/>
            <person name="Kruys A."/>
            <person name="Hutchinson M.I."/>
            <person name="Powell A.J."/>
            <person name="Barry K."/>
            <person name="Miller A.N."/>
            <person name="Grigoriev I.V."/>
            <person name="Debuchy R."/>
            <person name="Gladieux P."/>
            <person name="Thoren M.H."/>
            <person name="Johannesson H."/>
        </authorList>
    </citation>
    <scope>NUCLEOTIDE SEQUENCE</scope>
    <source>
        <strain evidence="8">SMH4131-1</strain>
    </source>
</reference>
<dbReference type="InterPro" id="IPR024156">
    <property type="entry name" value="Small_GTPase_ARF"/>
</dbReference>
<keyword evidence="9" id="KW-1185">Reference proteome</keyword>
<dbReference type="PANTHER" id="PTHR11711">
    <property type="entry name" value="ADP RIBOSYLATION FACTOR-RELATED"/>
    <property type="match status" value="1"/>
</dbReference>
<organism evidence="8 9">
    <name type="scientific">Cercophora scortea</name>
    <dbReference type="NCBI Taxonomy" id="314031"/>
    <lineage>
        <taxon>Eukaryota</taxon>
        <taxon>Fungi</taxon>
        <taxon>Dikarya</taxon>
        <taxon>Ascomycota</taxon>
        <taxon>Pezizomycotina</taxon>
        <taxon>Sordariomycetes</taxon>
        <taxon>Sordariomycetidae</taxon>
        <taxon>Sordariales</taxon>
        <taxon>Lasiosphaeriaceae</taxon>
        <taxon>Cercophora</taxon>
    </lineage>
</organism>
<dbReference type="PROSITE" id="PS51417">
    <property type="entry name" value="ARF"/>
    <property type="match status" value="1"/>
</dbReference>
<dbReference type="GO" id="GO:0046872">
    <property type="term" value="F:metal ion binding"/>
    <property type="evidence" value="ECO:0007669"/>
    <property type="project" value="UniProtKB-KW"/>
</dbReference>
<dbReference type="Proteomes" id="UP001286456">
    <property type="component" value="Unassembled WGS sequence"/>
</dbReference>
<proteinExistence type="inferred from homology"/>
<sequence length="183" mass="20583">MGSGMSLPSFISKLFGSREVRILMLGLDAAGKTTILYSLKVHEQVTTIPTVGFNVETVSFKNIKFNIWDVGGQDKIRPLWRHYYSGTQGLVFVVDSSDRARIDEARTELHRIIGDREMRDSLLLVLANKQDVPGAMTPQEITEAMQLSKVKDKIWNVQPTVATKGDGLQQAFQWLSDNTKEKK</sequence>
<feature type="binding site" evidence="5">
    <location>
        <position position="33"/>
    </location>
    <ligand>
        <name>Mg(2+)</name>
        <dbReference type="ChEBI" id="CHEBI:18420"/>
    </ligand>
</feature>
<dbReference type="SMART" id="SM00175">
    <property type="entry name" value="RAB"/>
    <property type="match status" value="1"/>
</dbReference>
<evidence type="ECO:0000259" key="7">
    <source>
        <dbReference type="PROSITE" id="PS50880"/>
    </source>
</evidence>
<comment type="caution">
    <text evidence="8">The sequence shown here is derived from an EMBL/GenBank/DDBJ whole genome shotgun (WGS) entry which is preliminary data.</text>
</comment>
<keyword evidence="2 4" id="KW-0547">Nucleotide-binding</keyword>
<dbReference type="AlphaFoldDB" id="A0AAE0IL68"/>
<feature type="domain" description="Toprim" evidence="7">
    <location>
        <begin position="1"/>
        <end position="63"/>
    </location>
</feature>
<gene>
    <name evidence="8" type="ORF">B0T19DRAFT_356607</name>
</gene>
<feature type="binding site" evidence="5">
    <location>
        <position position="50"/>
    </location>
    <ligand>
        <name>Mg(2+)</name>
        <dbReference type="ChEBI" id="CHEBI:18420"/>
    </ligand>
</feature>
<dbReference type="GO" id="GO:0030010">
    <property type="term" value="P:establishment of cell polarity"/>
    <property type="evidence" value="ECO:0007669"/>
    <property type="project" value="UniProtKB-ARBA"/>
</dbReference>
<evidence type="ECO:0000256" key="4">
    <source>
        <dbReference type="PIRSR" id="PIRSR606689-1"/>
    </source>
</evidence>
<feature type="binding site" evidence="4">
    <location>
        <begin position="128"/>
        <end position="131"/>
    </location>
    <ligand>
        <name>GTP</name>
        <dbReference type="ChEBI" id="CHEBI:37565"/>
    </ligand>
</feature>
<keyword evidence="5" id="KW-0460">Magnesium</keyword>
<dbReference type="PROSITE" id="PS50880">
    <property type="entry name" value="TOPRIM"/>
    <property type="match status" value="1"/>
</dbReference>
<dbReference type="InterPro" id="IPR006689">
    <property type="entry name" value="Small_GTPase_ARF/SAR"/>
</dbReference>
<dbReference type="FunFam" id="3.40.50.300:FF:000412">
    <property type="entry name" value="ADP-ribosylation factor 1"/>
    <property type="match status" value="1"/>
</dbReference>
<accession>A0AAE0IL68</accession>
<comment type="similarity">
    <text evidence="1 6">Belongs to the small GTPase superfamily. Arf family.</text>
</comment>
<dbReference type="PRINTS" id="PR00328">
    <property type="entry name" value="SAR1GTPBP"/>
</dbReference>
<protein>
    <submittedName>
        <fullName evidence="8">ADP-ribosylation factor family-domain-containing protein</fullName>
    </submittedName>
</protein>
<dbReference type="Gene3D" id="3.40.50.300">
    <property type="entry name" value="P-loop containing nucleotide triphosphate hydrolases"/>
    <property type="match status" value="1"/>
</dbReference>
<evidence type="ECO:0000256" key="3">
    <source>
        <dbReference type="ARBA" id="ARBA00023134"/>
    </source>
</evidence>
<keyword evidence="5" id="KW-0479">Metal-binding</keyword>
<dbReference type="InterPro" id="IPR027417">
    <property type="entry name" value="P-loop_NTPase"/>
</dbReference>
<evidence type="ECO:0000256" key="6">
    <source>
        <dbReference type="RuleBase" id="RU003925"/>
    </source>
</evidence>
<reference evidence="8" key="1">
    <citation type="journal article" date="2023" name="Mol. Phylogenet. Evol.">
        <title>Genome-scale phylogeny and comparative genomics of the fungal order Sordariales.</title>
        <authorList>
            <person name="Hensen N."/>
            <person name="Bonometti L."/>
            <person name="Westerberg I."/>
            <person name="Brannstrom I.O."/>
            <person name="Guillou S."/>
            <person name="Cros-Aarteil S."/>
            <person name="Calhoun S."/>
            <person name="Haridas S."/>
            <person name="Kuo A."/>
            <person name="Mondo S."/>
            <person name="Pangilinan J."/>
            <person name="Riley R."/>
            <person name="LaButti K."/>
            <person name="Andreopoulos B."/>
            <person name="Lipzen A."/>
            <person name="Chen C."/>
            <person name="Yan M."/>
            <person name="Daum C."/>
            <person name="Ng V."/>
            <person name="Clum A."/>
            <person name="Steindorff A."/>
            <person name="Ohm R.A."/>
            <person name="Martin F."/>
            <person name="Silar P."/>
            <person name="Natvig D.O."/>
            <person name="Lalanne C."/>
            <person name="Gautier V."/>
            <person name="Ament-Velasquez S.L."/>
            <person name="Kruys A."/>
            <person name="Hutchinson M.I."/>
            <person name="Powell A.J."/>
            <person name="Barry K."/>
            <person name="Miller A.N."/>
            <person name="Grigoriev I.V."/>
            <person name="Debuchy R."/>
            <person name="Gladieux P."/>
            <person name="Hiltunen Thoren M."/>
            <person name="Johannesson H."/>
        </authorList>
    </citation>
    <scope>NUCLEOTIDE SEQUENCE</scope>
    <source>
        <strain evidence="8">SMH4131-1</strain>
    </source>
</reference>
<dbReference type="GO" id="GO:0005525">
    <property type="term" value="F:GTP binding"/>
    <property type="evidence" value="ECO:0007669"/>
    <property type="project" value="UniProtKB-KW"/>
</dbReference>
<evidence type="ECO:0000313" key="8">
    <source>
        <dbReference type="EMBL" id="KAK3326948.1"/>
    </source>
</evidence>
<dbReference type="SMART" id="SM00178">
    <property type="entry name" value="SAR"/>
    <property type="match status" value="1"/>
</dbReference>